<dbReference type="AlphaFoldDB" id="A0A5M6CZZ8"/>
<evidence type="ECO:0000313" key="3">
    <source>
        <dbReference type="Proteomes" id="UP000324479"/>
    </source>
</evidence>
<dbReference type="Pfam" id="PF00535">
    <property type="entry name" value="Glycos_transf_2"/>
    <property type="match status" value="1"/>
</dbReference>
<dbReference type="Proteomes" id="UP000324479">
    <property type="component" value="Unassembled WGS sequence"/>
</dbReference>
<dbReference type="InterPro" id="IPR029044">
    <property type="entry name" value="Nucleotide-diphossugar_trans"/>
</dbReference>
<keyword evidence="3" id="KW-1185">Reference proteome</keyword>
<feature type="domain" description="Glycosyltransferase 2-like" evidence="1">
    <location>
        <begin position="43"/>
        <end position="190"/>
    </location>
</feature>
<evidence type="ECO:0000259" key="1">
    <source>
        <dbReference type="Pfam" id="PF00535"/>
    </source>
</evidence>
<proteinExistence type="predicted"/>
<dbReference type="InterPro" id="IPR001173">
    <property type="entry name" value="Glyco_trans_2-like"/>
</dbReference>
<dbReference type="InterPro" id="IPR050256">
    <property type="entry name" value="Glycosyltransferase_2"/>
</dbReference>
<keyword evidence="2" id="KW-0808">Transferase</keyword>
<reference evidence="2 3" key="1">
    <citation type="submission" date="2019-08" db="EMBL/GenBank/DDBJ databases">
        <authorList>
            <person name="Dhanesh K."/>
            <person name="Kumar G."/>
            <person name="Sasikala C."/>
            <person name="Venkata Ramana C."/>
        </authorList>
    </citation>
    <scope>NUCLEOTIDE SEQUENCE [LARGE SCALE GENOMIC DNA]</scope>
    <source>
        <strain evidence="2 3">JC645</strain>
    </source>
</reference>
<comment type="caution">
    <text evidence="2">The sequence shown here is derived from an EMBL/GenBank/DDBJ whole genome shotgun (WGS) entry which is preliminary data.</text>
</comment>
<name>A0A5M6CZZ8_9BACT</name>
<dbReference type="GO" id="GO:0016740">
    <property type="term" value="F:transferase activity"/>
    <property type="evidence" value="ECO:0007669"/>
    <property type="project" value="UniProtKB-KW"/>
</dbReference>
<organism evidence="2 3">
    <name type="scientific">Roseiconus nitratireducens</name>
    <dbReference type="NCBI Taxonomy" id="2605748"/>
    <lineage>
        <taxon>Bacteria</taxon>
        <taxon>Pseudomonadati</taxon>
        <taxon>Planctomycetota</taxon>
        <taxon>Planctomycetia</taxon>
        <taxon>Pirellulales</taxon>
        <taxon>Pirellulaceae</taxon>
        <taxon>Roseiconus</taxon>
    </lineage>
</organism>
<dbReference type="CDD" id="cd04179">
    <property type="entry name" value="DPM_DPG-synthase_like"/>
    <property type="match status" value="1"/>
</dbReference>
<gene>
    <name evidence="2" type="ORF">FYK55_20710</name>
</gene>
<dbReference type="Gene3D" id="3.90.550.10">
    <property type="entry name" value="Spore Coat Polysaccharide Biosynthesis Protein SpsA, Chain A"/>
    <property type="match status" value="1"/>
</dbReference>
<dbReference type="SUPFAM" id="SSF53448">
    <property type="entry name" value="Nucleotide-diphospho-sugar transferases"/>
    <property type="match status" value="1"/>
</dbReference>
<dbReference type="EMBL" id="VWOX01000013">
    <property type="protein sequence ID" value="KAA5540436.1"/>
    <property type="molecule type" value="Genomic_DNA"/>
</dbReference>
<sequence>MKRSRRPTISRGLTVSGRRGCVPACPRPSHANLQATMSSTKLSVILPVRDREREITGRVERVLEALTGLTREAAEVVVVDDGSRDATPEVLDELRAIYPQVRVVRHSRPRGIEAAGQTGLERSTGDLIFIQESDAEVRLDDLQRLLRMSDDPSIVAARAESRSEPLAPSLLRRLRAFGTNADQQVRLRSDDTQNRSLQMIRRPHLQRLAGPKGNRLRLEGETKRTVTVQNVR</sequence>
<accession>A0A5M6CZZ8</accession>
<protein>
    <submittedName>
        <fullName evidence="2">Glycosyltransferase family 2 protein</fullName>
    </submittedName>
</protein>
<evidence type="ECO:0000313" key="2">
    <source>
        <dbReference type="EMBL" id="KAA5540436.1"/>
    </source>
</evidence>
<dbReference type="PANTHER" id="PTHR48090">
    <property type="entry name" value="UNDECAPRENYL-PHOSPHATE 4-DEOXY-4-FORMAMIDO-L-ARABINOSE TRANSFERASE-RELATED"/>
    <property type="match status" value="1"/>
</dbReference>